<dbReference type="Proteomes" id="UP000568109">
    <property type="component" value="Unassembled WGS sequence"/>
</dbReference>
<name>A0A851HAK0_9MOLU</name>
<dbReference type="RefSeq" id="WP_178734366.1">
    <property type="nucleotide sequence ID" value="NZ_JABUOH010000054.1"/>
</dbReference>
<dbReference type="EMBL" id="JABUOH010000054">
    <property type="protein sequence ID" value="NWN45982.1"/>
    <property type="molecule type" value="Genomic_DNA"/>
</dbReference>
<comment type="caution">
    <text evidence="2">The sequence shown here is derived from an EMBL/GenBank/DDBJ whole genome shotgun (WGS) entry which is preliminary data.</text>
</comment>
<accession>A0A851HAK0</accession>
<protein>
    <submittedName>
        <fullName evidence="2">Uncharacterized protein</fullName>
    </submittedName>
</protein>
<feature type="coiled-coil region" evidence="1">
    <location>
        <begin position="15"/>
        <end position="49"/>
    </location>
</feature>
<gene>
    <name evidence="2" type="ORF">HR065_02710</name>
</gene>
<proteinExistence type="predicted"/>
<sequence length="318" mass="38016">MSRYTGFEEITLSPEEKALKEAEIKQRQQEKEQQEKEEYERIIKEFMAKTQEFLQRFTLQALNSLRIRPHKKSGVKPNYDIKNHDFYVDKTFVKKIEALKEKLLLNEEGNNEILVEGQTKTTKINKKTLSSEPIFQTLYQNTDKERIKKVLSKIPLDKLTNLELRPFKDENKPIGKYEKLPQTNYRGGVVYYLQKDLPIIREFIYRKRKGMGYAVYQQRAERKQIIYKGKRYPLQTNVLIYQEKAQKYFLDLEGKYYKLLIENYQNDEITDKKAIVLNSITQLSNNKKQEIQALTTKISNQFDSKIFKQIWQILEENQ</sequence>
<organism evidence="2 3">
    <name type="scientific">Candidatus Phytoplasma pruni</name>
    <dbReference type="NCBI Taxonomy" id="479893"/>
    <lineage>
        <taxon>Bacteria</taxon>
        <taxon>Bacillati</taxon>
        <taxon>Mycoplasmatota</taxon>
        <taxon>Mollicutes</taxon>
        <taxon>Acholeplasmatales</taxon>
        <taxon>Acholeplasmataceae</taxon>
        <taxon>Candidatus Phytoplasma</taxon>
        <taxon>16SrIII (X-disease group)</taxon>
    </lineage>
</organism>
<evidence type="ECO:0000256" key="1">
    <source>
        <dbReference type="SAM" id="Coils"/>
    </source>
</evidence>
<evidence type="ECO:0000313" key="3">
    <source>
        <dbReference type="Proteomes" id="UP000568109"/>
    </source>
</evidence>
<keyword evidence="3" id="KW-1185">Reference proteome</keyword>
<evidence type="ECO:0000313" key="2">
    <source>
        <dbReference type="EMBL" id="NWN45982.1"/>
    </source>
</evidence>
<keyword evidence="1" id="KW-0175">Coiled coil</keyword>
<reference evidence="2 3" key="1">
    <citation type="submission" date="2020-06" db="EMBL/GenBank/DDBJ databases">
        <title>Draft genome sequence of Candidatus Phytoplasma pruni (X-disease group, subgroup 16SrIII-B) strain ChTDIII from Argentina.</title>
        <authorList>
            <person name="Fernandez F.D."/>
            <person name="Zuebert C."/>
            <person name="Huettel B."/>
            <person name="Kube M."/>
            <person name="Conci L.R."/>
        </authorList>
    </citation>
    <scope>NUCLEOTIDE SEQUENCE [LARGE SCALE GENOMIC DNA]</scope>
    <source>
        <strain evidence="2 3">ChTDIII</strain>
    </source>
</reference>
<dbReference type="AlphaFoldDB" id="A0A851HAK0"/>